<proteinExistence type="predicted"/>
<feature type="transmembrane region" description="Helical" evidence="1">
    <location>
        <begin position="83"/>
        <end position="105"/>
    </location>
</feature>
<gene>
    <name evidence="2" type="ORF">CVLEPA_LOCUS23698</name>
</gene>
<keyword evidence="1" id="KW-0812">Transmembrane</keyword>
<evidence type="ECO:0000313" key="3">
    <source>
        <dbReference type="Proteomes" id="UP001642483"/>
    </source>
</evidence>
<feature type="transmembrane region" description="Helical" evidence="1">
    <location>
        <begin position="334"/>
        <end position="354"/>
    </location>
</feature>
<comment type="caution">
    <text evidence="2">The sequence shown here is derived from an EMBL/GenBank/DDBJ whole genome shotgun (WGS) entry which is preliminary data.</text>
</comment>
<reference evidence="2 3" key="1">
    <citation type="submission" date="2024-02" db="EMBL/GenBank/DDBJ databases">
        <authorList>
            <person name="Daric V."/>
            <person name="Darras S."/>
        </authorList>
    </citation>
    <scope>NUCLEOTIDE SEQUENCE [LARGE SCALE GENOMIC DNA]</scope>
</reference>
<keyword evidence="1" id="KW-1133">Transmembrane helix</keyword>
<dbReference type="EMBL" id="CAWYQH010000119">
    <property type="protein sequence ID" value="CAK8691101.1"/>
    <property type="molecule type" value="Genomic_DNA"/>
</dbReference>
<organism evidence="2 3">
    <name type="scientific">Clavelina lepadiformis</name>
    <name type="common">Light-bulb sea squirt</name>
    <name type="synonym">Ascidia lepadiformis</name>
    <dbReference type="NCBI Taxonomy" id="159417"/>
    <lineage>
        <taxon>Eukaryota</taxon>
        <taxon>Metazoa</taxon>
        <taxon>Chordata</taxon>
        <taxon>Tunicata</taxon>
        <taxon>Ascidiacea</taxon>
        <taxon>Aplousobranchia</taxon>
        <taxon>Clavelinidae</taxon>
        <taxon>Clavelina</taxon>
    </lineage>
</organism>
<name>A0ABP0GH60_CLALP</name>
<protein>
    <submittedName>
        <fullName evidence="2">Uncharacterized protein</fullName>
    </submittedName>
</protein>
<evidence type="ECO:0000256" key="1">
    <source>
        <dbReference type="SAM" id="Phobius"/>
    </source>
</evidence>
<feature type="transmembrane region" description="Helical" evidence="1">
    <location>
        <begin position="12"/>
        <end position="32"/>
    </location>
</feature>
<accession>A0ABP0GH60</accession>
<keyword evidence="1" id="KW-0472">Membrane</keyword>
<keyword evidence="3" id="KW-1185">Reference proteome</keyword>
<dbReference type="Proteomes" id="UP001642483">
    <property type="component" value="Unassembled WGS sequence"/>
</dbReference>
<feature type="transmembrane region" description="Helical" evidence="1">
    <location>
        <begin position="126"/>
        <end position="149"/>
    </location>
</feature>
<evidence type="ECO:0000313" key="2">
    <source>
        <dbReference type="EMBL" id="CAK8691101.1"/>
    </source>
</evidence>
<sequence length="367" mass="40342">MGKCVQVTSITAEVFAVFFAILSLVTTDWISMCASVNEYHASVTPTHATSSNLTYDVCYHFGLLKQGFSGSVSSYKPAFYSDAISISTTVFILLSLVFLLPSVLCSIRSMLHYRANNERMVSWQKYALGLLAVAGVAVVIGSLTFTLGYNQIAENQKHLFNHFGNMTNSTMSNDSDYCKLKTGYSSTDNLVKSSDIDHGKVPLSLSNAVSSRHKRSDYHIATETLPANYAGEGLAGKANKHNPGNDRISSLTEVVRQLLGGSRRSRQHGVDDDISKSYLNLKEQNDITEDVLNGFNDHYFGSKPGQLRLKRSLSWSIDTCTVTQPKAVLFYSYYFSWVALLAIVVSIVTGIVILQQMKKGILGFSGL</sequence>